<dbReference type="Proteomes" id="UP000741282">
    <property type="component" value="Unassembled WGS sequence"/>
</dbReference>
<proteinExistence type="predicted"/>
<dbReference type="AlphaFoldDB" id="A0A955KWY6"/>
<protein>
    <recommendedName>
        <fullName evidence="3">Protein kinase domain-containing protein</fullName>
    </recommendedName>
</protein>
<reference evidence="1" key="2">
    <citation type="journal article" date="2021" name="Microbiome">
        <title>Successional dynamics and alternative stable states in a saline activated sludge microbial community over 9 years.</title>
        <authorList>
            <person name="Wang Y."/>
            <person name="Ye J."/>
            <person name="Ju F."/>
            <person name="Liu L."/>
            <person name="Boyd J.A."/>
            <person name="Deng Y."/>
            <person name="Parks D.H."/>
            <person name="Jiang X."/>
            <person name="Yin X."/>
            <person name="Woodcroft B.J."/>
            <person name="Tyson G.W."/>
            <person name="Hugenholtz P."/>
            <person name="Polz M.F."/>
            <person name="Zhang T."/>
        </authorList>
    </citation>
    <scope>NUCLEOTIDE SEQUENCE</scope>
    <source>
        <strain evidence="1">HKST-UBA17</strain>
    </source>
</reference>
<sequence length="395" mass="44777">MHKVENIREKTRRLRSFLAIPEYLDDVNSLRSMLAGRLIPVEEREAIRVYSRGVVACSDFQMGNISPDMLFRPLVVNTLPLTTPVTCISHSPDSDIMLIQQTTYGRVFDMANVRLMELIDFETDPDKSSISRLESFCRRFPGMSSYQLIGTSSNPTAKISLPNGVSIFVKSYNFPSKAINEARVLRYIDSKGLVGYPSTALPYELPNNTGILAMEWLDGYFPLLDRLHTLSPSERDIVIRSTLGTLIDLHLIGVAHGELSWNQVMINDRLDTSIIDFEEGSIETTINSKMYKDWNVFFSVMLPEMLGVNPNGFNFWVGFSSLFGNTQEMNRIRNTMMNVMPHQIFGGRFVPSQKQIRSALLKLASRLENSYTIDQVIQAFLVHMTAGRVADMTEF</sequence>
<name>A0A955KWY6_9BACT</name>
<dbReference type="InterPro" id="IPR011009">
    <property type="entry name" value="Kinase-like_dom_sf"/>
</dbReference>
<gene>
    <name evidence="1" type="ORF">KC685_04715</name>
</gene>
<evidence type="ECO:0008006" key="3">
    <source>
        <dbReference type="Google" id="ProtNLM"/>
    </source>
</evidence>
<reference evidence="1" key="1">
    <citation type="submission" date="2020-04" db="EMBL/GenBank/DDBJ databases">
        <authorList>
            <person name="Zhang T."/>
        </authorList>
    </citation>
    <scope>NUCLEOTIDE SEQUENCE</scope>
    <source>
        <strain evidence="1">HKST-UBA17</strain>
    </source>
</reference>
<dbReference type="SUPFAM" id="SSF56112">
    <property type="entry name" value="Protein kinase-like (PK-like)"/>
    <property type="match status" value="1"/>
</dbReference>
<organism evidence="1 2">
    <name type="scientific">Candidatus Dojkabacteria bacterium</name>
    <dbReference type="NCBI Taxonomy" id="2099670"/>
    <lineage>
        <taxon>Bacteria</taxon>
        <taxon>Candidatus Dojkabacteria</taxon>
    </lineage>
</organism>
<evidence type="ECO:0000313" key="1">
    <source>
        <dbReference type="EMBL" id="MCA9377192.1"/>
    </source>
</evidence>
<accession>A0A955KWY6</accession>
<dbReference type="EMBL" id="JAGQLN010000023">
    <property type="protein sequence ID" value="MCA9377192.1"/>
    <property type="molecule type" value="Genomic_DNA"/>
</dbReference>
<comment type="caution">
    <text evidence="1">The sequence shown here is derived from an EMBL/GenBank/DDBJ whole genome shotgun (WGS) entry which is preliminary data.</text>
</comment>
<evidence type="ECO:0000313" key="2">
    <source>
        <dbReference type="Proteomes" id="UP000741282"/>
    </source>
</evidence>